<dbReference type="PROSITE" id="PS51387">
    <property type="entry name" value="FAD_PCMH"/>
    <property type="match status" value="1"/>
</dbReference>
<dbReference type="SUPFAM" id="SSF55103">
    <property type="entry name" value="FAD-linked oxidases, C-terminal domain"/>
    <property type="match status" value="1"/>
</dbReference>
<dbReference type="InterPro" id="IPR016169">
    <property type="entry name" value="FAD-bd_PCMH_sub2"/>
</dbReference>
<organism evidence="10 12">
    <name type="scientific">Rhynchospora pubera</name>
    <dbReference type="NCBI Taxonomy" id="906938"/>
    <lineage>
        <taxon>Eukaryota</taxon>
        <taxon>Viridiplantae</taxon>
        <taxon>Streptophyta</taxon>
        <taxon>Embryophyta</taxon>
        <taxon>Tracheophyta</taxon>
        <taxon>Spermatophyta</taxon>
        <taxon>Magnoliopsida</taxon>
        <taxon>Liliopsida</taxon>
        <taxon>Poales</taxon>
        <taxon>Cyperaceae</taxon>
        <taxon>Cyperoideae</taxon>
        <taxon>Rhynchosporeae</taxon>
        <taxon>Rhynchospora</taxon>
    </lineage>
</organism>
<feature type="signal peptide" evidence="8">
    <location>
        <begin position="1"/>
        <end position="22"/>
    </location>
</feature>
<dbReference type="Gene3D" id="3.30.43.10">
    <property type="entry name" value="Uridine Diphospho-n-acetylenolpyruvylglucosamine Reductase, domain 2"/>
    <property type="match status" value="1"/>
</dbReference>
<evidence type="ECO:0000313" key="10">
    <source>
        <dbReference type="EMBL" id="KAJ4774325.1"/>
    </source>
</evidence>
<dbReference type="Pfam" id="PF01565">
    <property type="entry name" value="FAD_binding_4"/>
    <property type="match status" value="1"/>
</dbReference>
<comment type="similarity">
    <text evidence="2">Belongs to the oxygen-dependent FAD-linked oxidoreductase family.</text>
</comment>
<dbReference type="EMBL" id="JAMFTS010000003">
    <property type="protein sequence ID" value="KAJ4774325.1"/>
    <property type="molecule type" value="Genomic_DNA"/>
</dbReference>
<dbReference type="InterPro" id="IPR006094">
    <property type="entry name" value="Oxid_FAD_bind_N"/>
</dbReference>
<dbReference type="PANTHER" id="PTHR13878:SF107">
    <property type="entry name" value="CYTOKININ DEHYDROGENASE 3"/>
    <property type="match status" value="1"/>
</dbReference>
<dbReference type="InterPro" id="IPR050432">
    <property type="entry name" value="FAD-linked_Oxidoreductases_BP"/>
</dbReference>
<comment type="cofactor">
    <cofactor evidence="1">
        <name>FAD</name>
        <dbReference type="ChEBI" id="CHEBI:57692"/>
    </cofactor>
</comment>
<feature type="domain" description="FAD-binding PCMH-type" evidence="9">
    <location>
        <begin position="52"/>
        <end position="232"/>
    </location>
</feature>
<name>A0AAV8E2B8_9POAL</name>
<dbReference type="AlphaFoldDB" id="A0AAV8E2B8"/>
<evidence type="ECO:0000256" key="7">
    <source>
        <dbReference type="ARBA" id="ARBA00023002"/>
    </source>
</evidence>
<dbReference type="SUPFAM" id="SSF56176">
    <property type="entry name" value="FAD-binding/transporter-associated domain-like"/>
    <property type="match status" value="1"/>
</dbReference>
<reference evidence="10" key="1">
    <citation type="submission" date="2022-08" db="EMBL/GenBank/DDBJ databases">
        <authorList>
            <person name="Marques A."/>
        </authorList>
    </citation>
    <scope>NUCLEOTIDE SEQUENCE</scope>
    <source>
        <strain evidence="10">RhyPub2mFocal</strain>
        <tissue evidence="10">Leaves</tissue>
    </source>
</reference>
<evidence type="ECO:0000259" key="9">
    <source>
        <dbReference type="PROSITE" id="PS51387"/>
    </source>
</evidence>
<comment type="caution">
    <text evidence="10">The sequence shown here is derived from an EMBL/GenBank/DDBJ whole genome shotgun (WGS) entry which is preliminary data.</text>
</comment>
<evidence type="ECO:0000256" key="5">
    <source>
        <dbReference type="ARBA" id="ARBA00022630"/>
    </source>
</evidence>
<comment type="subunit">
    <text evidence="3">Monomer.</text>
</comment>
<proteinExistence type="inferred from homology"/>
<dbReference type="Gene3D" id="3.40.462.10">
    <property type="entry name" value="FAD-linked oxidases, C-terminal domain"/>
    <property type="match status" value="1"/>
</dbReference>
<dbReference type="InterPro" id="IPR016164">
    <property type="entry name" value="FAD-linked_Oxase-like_C"/>
</dbReference>
<evidence type="ECO:0000256" key="3">
    <source>
        <dbReference type="ARBA" id="ARBA00011245"/>
    </source>
</evidence>
<dbReference type="InterPro" id="IPR016167">
    <property type="entry name" value="FAD-bd_PCMH_sub1"/>
</dbReference>
<dbReference type="PANTHER" id="PTHR13878">
    <property type="entry name" value="GULONOLACTONE OXIDASE"/>
    <property type="match status" value="1"/>
</dbReference>
<dbReference type="InterPro" id="IPR016166">
    <property type="entry name" value="FAD-bd_PCMH"/>
</dbReference>
<dbReference type="GO" id="GO:0009690">
    <property type="term" value="P:cytokinin metabolic process"/>
    <property type="evidence" value="ECO:0007669"/>
    <property type="project" value="InterPro"/>
</dbReference>
<dbReference type="InterPro" id="IPR015345">
    <property type="entry name" value="Cytokinin_DH_FAD/cytokin-bd"/>
</dbReference>
<keyword evidence="8" id="KW-0732">Signal</keyword>
<dbReference type="EMBL" id="JAMFTS010000003">
    <property type="protein sequence ID" value="KAJ4777439.1"/>
    <property type="molecule type" value="Genomic_DNA"/>
</dbReference>
<evidence type="ECO:0000313" key="12">
    <source>
        <dbReference type="Proteomes" id="UP001140206"/>
    </source>
</evidence>
<dbReference type="InterPro" id="IPR016170">
    <property type="entry name" value="Cytok_DH_C_sf"/>
</dbReference>
<feature type="chain" id="PRO_5044716258" description="cytokinin dehydrogenase" evidence="8">
    <location>
        <begin position="23"/>
        <end position="523"/>
    </location>
</feature>
<dbReference type="GO" id="GO:0019139">
    <property type="term" value="F:cytokinin dehydrogenase activity"/>
    <property type="evidence" value="ECO:0007669"/>
    <property type="project" value="UniProtKB-EC"/>
</dbReference>
<evidence type="ECO:0000256" key="1">
    <source>
        <dbReference type="ARBA" id="ARBA00001974"/>
    </source>
</evidence>
<evidence type="ECO:0000256" key="6">
    <source>
        <dbReference type="ARBA" id="ARBA00022827"/>
    </source>
</evidence>
<sequence length="523" mass="58765">MEFIFLCSRVNALILLLTLCSPYKFIQSPMDFGPLNLLQTTHEASLDFGRIVFNTPSAVLKPRSKTDIALLLSSLSASSLSRVTVSARGAGHSIHGQAQALDGIVVEMESLPVEMEIHKRKGEDGISFVDVSGGALWIEVLKESLKFGLAPRSWTDYLYLTVGGTLSNAGISGQTFKFGPQISNVLQLEIVTGQGELVTCSRTENSELFYSVLGGLGQFGIITKARILLQDAPEKVKWIRAFYDDFDTFTKDQELLVSMPDLVDYVEGFIVLNEQSLHSSSVGFPGNVGFTPDFGTREKPKVYYCIEFGVHDYQLEHMNIDEVVRDISRQMSYMQSQLYSVDVSYFDFLERVRMEELSLRRQGLWDVHHPWLNMFVPKSGIVEFKDLLTESISPDDFMGLILIYPLLRDKWDGNMSAVLPEVGSTDQVMYVVGVLQSANPDTCNHRCLHDLLQHQCSFAQTAHDQIGAKQYLGHQPSPLHWRSHFGRRWDQFARRKSQFDPNYILGPGQGIFTNPHSASSALR</sequence>
<keyword evidence="5" id="KW-0285">Flavoprotein</keyword>
<evidence type="ECO:0000256" key="4">
    <source>
        <dbReference type="ARBA" id="ARBA00011928"/>
    </source>
</evidence>
<evidence type="ECO:0000256" key="8">
    <source>
        <dbReference type="SAM" id="SignalP"/>
    </source>
</evidence>
<dbReference type="GO" id="GO:0071949">
    <property type="term" value="F:FAD binding"/>
    <property type="evidence" value="ECO:0007669"/>
    <property type="project" value="InterPro"/>
</dbReference>
<dbReference type="InterPro" id="IPR036318">
    <property type="entry name" value="FAD-bd_PCMH-like_sf"/>
</dbReference>
<dbReference type="Pfam" id="PF09265">
    <property type="entry name" value="Cytokin-bind"/>
    <property type="match status" value="1"/>
</dbReference>
<protein>
    <recommendedName>
        <fullName evidence="4">cytokinin dehydrogenase</fullName>
        <ecNumber evidence="4">1.5.99.12</ecNumber>
    </recommendedName>
</protein>
<dbReference type="Proteomes" id="UP001140206">
    <property type="component" value="Chromosome 3"/>
</dbReference>
<dbReference type="EC" id="1.5.99.12" evidence="4"/>
<accession>A0AAV8E2B8</accession>
<keyword evidence="12" id="KW-1185">Reference proteome</keyword>
<keyword evidence="7" id="KW-0560">Oxidoreductase</keyword>
<evidence type="ECO:0000313" key="11">
    <source>
        <dbReference type="EMBL" id="KAJ4777439.1"/>
    </source>
</evidence>
<keyword evidence="6" id="KW-0274">FAD</keyword>
<evidence type="ECO:0000256" key="2">
    <source>
        <dbReference type="ARBA" id="ARBA00005466"/>
    </source>
</evidence>
<dbReference type="Gene3D" id="3.30.465.10">
    <property type="match status" value="1"/>
</dbReference>
<gene>
    <name evidence="10" type="ORF">LUZ62_058582</name>
    <name evidence="11" type="ORF">LUZ62_061696</name>
</gene>